<dbReference type="CDD" id="cd01671">
    <property type="entry name" value="CARD"/>
    <property type="match status" value="1"/>
</dbReference>
<dbReference type="Gene3D" id="1.25.40.20">
    <property type="entry name" value="Ankyrin repeat-containing domain"/>
    <property type="match status" value="1"/>
</dbReference>
<accession>R7U144</accession>
<dbReference type="Proteomes" id="UP000014760">
    <property type="component" value="Unassembled WGS sequence"/>
</dbReference>
<proteinExistence type="predicted"/>
<feature type="region of interest" description="Disordered" evidence="3">
    <location>
        <begin position="730"/>
        <end position="750"/>
    </location>
</feature>
<gene>
    <name evidence="5" type="ORF">CAPTEDRAFT_206533</name>
</gene>
<protein>
    <recommendedName>
        <fullName evidence="4">CARD domain-containing protein</fullName>
    </recommendedName>
</protein>
<reference evidence="5 7" key="2">
    <citation type="journal article" date="2013" name="Nature">
        <title>Insights into bilaterian evolution from three spiralian genomes.</title>
        <authorList>
            <person name="Simakov O."/>
            <person name="Marletaz F."/>
            <person name="Cho S.J."/>
            <person name="Edsinger-Gonzales E."/>
            <person name="Havlak P."/>
            <person name="Hellsten U."/>
            <person name="Kuo D.H."/>
            <person name="Larsson T."/>
            <person name="Lv J."/>
            <person name="Arendt D."/>
            <person name="Savage R."/>
            <person name="Osoegawa K."/>
            <person name="de Jong P."/>
            <person name="Grimwood J."/>
            <person name="Chapman J.A."/>
            <person name="Shapiro H."/>
            <person name="Aerts A."/>
            <person name="Otillar R.P."/>
            <person name="Terry A.Y."/>
            <person name="Boore J.L."/>
            <person name="Grigoriev I.V."/>
            <person name="Lindberg D.R."/>
            <person name="Seaver E.C."/>
            <person name="Weisblat D.A."/>
            <person name="Putnam N.H."/>
            <person name="Rokhsar D.S."/>
        </authorList>
    </citation>
    <scope>NUCLEOTIDE SEQUENCE</scope>
    <source>
        <strain evidence="5 7">I ESC-2004</strain>
    </source>
</reference>
<feature type="domain" description="CARD" evidence="4">
    <location>
        <begin position="621"/>
        <end position="710"/>
    </location>
</feature>
<evidence type="ECO:0000256" key="1">
    <source>
        <dbReference type="ARBA" id="ARBA00022737"/>
    </source>
</evidence>
<dbReference type="SUPFAM" id="SSF47986">
    <property type="entry name" value="DEATH domain"/>
    <property type="match status" value="1"/>
</dbReference>
<evidence type="ECO:0000256" key="3">
    <source>
        <dbReference type="SAM" id="MobiDB-lite"/>
    </source>
</evidence>
<dbReference type="AlphaFoldDB" id="R7U144"/>
<keyword evidence="1" id="KW-0677">Repeat</keyword>
<dbReference type="EnsemblMetazoa" id="CapteT206533">
    <property type="protein sequence ID" value="CapteP206533"/>
    <property type="gene ID" value="CapteG206533"/>
</dbReference>
<evidence type="ECO:0000256" key="2">
    <source>
        <dbReference type="ARBA" id="ARBA00023043"/>
    </source>
</evidence>
<dbReference type="PANTHER" id="PTHR24198:SF165">
    <property type="entry name" value="ANKYRIN REPEAT-CONTAINING PROTEIN-RELATED"/>
    <property type="match status" value="1"/>
</dbReference>
<name>R7U144_CAPTE</name>
<dbReference type="InterPro" id="IPR002110">
    <property type="entry name" value="Ankyrin_rpt"/>
</dbReference>
<dbReference type="PROSITE" id="PS50209">
    <property type="entry name" value="CARD"/>
    <property type="match status" value="1"/>
</dbReference>
<evidence type="ECO:0000313" key="7">
    <source>
        <dbReference type="Proteomes" id="UP000014760"/>
    </source>
</evidence>
<reference evidence="6" key="3">
    <citation type="submission" date="2015-06" db="UniProtKB">
        <authorList>
            <consortium name="EnsemblMetazoa"/>
        </authorList>
    </citation>
    <scope>IDENTIFICATION</scope>
</reference>
<dbReference type="EMBL" id="KB306385">
    <property type="protein sequence ID" value="ELT99928.1"/>
    <property type="molecule type" value="Genomic_DNA"/>
</dbReference>
<dbReference type="OrthoDB" id="6120209at2759"/>
<sequence>MPRRSCSDRLLHTMVVSGLVLNRDDNIAAWCMQQQLGHSPNSDENKSYLEQTEGGLTVLHLLSTGDYEELKTRIKESTIKKKHTAVLDRVYENIEHLKNELQYGNHPQASDGFKFLVETFLKKFHVGFTHSSGIDCLELLVGVFRCRMAGPACHGQHCKALLFRADVLIENGLKTNSTSFNKLFLYLCFEDRYLLQDRLCRLRELRNPHFRADLGILELLLAEISAANEAQEIVDRFPNYIQWCLLLMEKTTSDTAAKIILNLAKLSRSEAMNHSLCNIPEEVFTQMTCDGHTIYSMAIMTENAVVFEELISREMFDPRRIIWRESVTSKNSYMHRVTDAEERSACRSHKMGMPMTSNTLEEVLRKRWLCGMDLLKNHIKEHDREAYIELLFKIISSRWSEGLRVFCKKPVLVNGMNCEEELSLDPVNSQGLGLLHHALEQRWVHGSTQLIENMNLNVNLRDQRGLTAVHIAMDNEDWEMVLEILQKRKDDVEVDSTDCNCRMLIHKALFKGQTQIIKVLLNFPKLDLLSRDKDGNPPLHSAVLDVTSQVSCEDVELIMRSRHFNAHVVDSKGCNIADALARTEGVRNDLKEKVLYELGMMDARWSFRRTLPHEDSAHTRYFRLVKEAIRRKRSTLLENIPPRAVLDTWFEDEVINNQVLTEIDSLFHATDKNRRILQILFQKPELSFESFLVALKRAEYDWLSDELQDYIEDRVDECEFFRRRRTESPFFSDDRSRNQGISRRRGRDERRYQPNFMQNFSRSASLNMNQRRMSSQNSTPNHTMRRHEIDTDADDSIGSTLVINDNLSVSTIGVNTSPGLSAFTSDHGYDMA</sequence>
<evidence type="ECO:0000313" key="5">
    <source>
        <dbReference type="EMBL" id="ELT99928.1"/>
    </source>
</evidence>
<dbReference type="Gene3D" id="1.10.533.10">
    <property type="entry name" value="Death Domain, Fas"/>
    <property type="match status" value="1"/>
</dbReference>
<organism evidence="5">
    <name type="scientific">Capitella teleta</name>
    <name type="common">Polychaete worm</name>
    <dbReference type="NCBI Taxonomy" id="283909"/>
    <lineage>
        <taxon>Eukaryota</taxon>
        <taxon>Metazoa</taxon>
        <taxon>Spiralia</taxon>
        <taxon>Lophotrochozoa</taxon>
        <taxon>Annelida</taxon>
        <taxon>Polychaeta</taxon>
        <taxon>Sedentaria</taxon>
        <taxon>Scolecida</taxon>
        <taxon>Capitellidae</taxon>
        <taxon>Capitella</taxon>
    </lineage>
</organism>
<dbReference type="Pfam" id="PF00619">
    <property type="entry name" value="CARD"/>
    <property type="match status" value="1"/>
</dbReference>
<dbReference type="PANTHER" id="PTHR24198">
    <property type="entry name" value="ANKYRIN REPEAT AND PROTEIN KINASE DOMAIN-CONTAINING PROTEIN"/>
    <property type="match status" value="1"/>
</dbReference>
<dbReference type="EMBL" id="AMQN01009856">
    <property type="status" value="NOT_ANNOTATED_CDS"/>
    <property type="molecule type" value="Genomic_DNA"/>
</dbReference>
<evidence type="ECO:0000313" key="6">
    <source>
        <dbReference type="EnsemblMetazoa" id="CapteP206533"/>
    </source>
</evidence>
<dbReference type="InterPro" id="IPR036770">
    <property type="entry name" value="Ankyrin_rpt-contain_sf"/>
</dbReference>
<dbReference type="STRING" id="283909.R7U144"/>
<keyword evidence="7" id="KW-1185">Reference proteome</keyword>
<dbReference type="GO" id="GO:0042981">
    <property type="term" value="P:regulation of apoptotic process"/>
    <property type="evidence" value="ECO:0007669"/>
    <property type="project" value="InterPro"/>
</dbReference>
<dbReference type="SUPFAM" id="SSF48403">
    <property type="entry name" value="Ankyrin repeat"/>
    <property type="match status" value="1"/>
</dbReference>
<evidence type="ECO:0000259" key="4">
    <source>
        <dbReference type="PROSITE" id="PS50209"/>
    </source>
</evidence>
<dbReference type="InterPro" id="IPR011029">
    <property type="entry name" value="DEATH-like_dom_sf"/>
</dbReference>
<dbReference type="InterPro" id="IPR001315">
    <property type="entry name" value="CARD"/>
</dbReference>
<dbReference type="SMART" id="SM00248">
    <property type="entry name" value="ANK"/>
    <property type="match status" value="3"/>
</dbReference>
<keyword evidence="2" id="KW-0040">ANK repeat</keyword>
<reference evidence="7" key="1">
    <citation type="submission" date="2012-12" db="EMBL/GenBank/DDBJ databases">
        <authorList>
            <person name="Hellsten U."/>
            <person name="Grimwood J."/>
            <person name="Chapman J.A."/>
            <person name="Shapiro H."/>
            <person name="Aerts A."/>
            <person name="Otillar R.P."/>
            <person name="Terry A.Y."/>
            <person name="Boore J.L."/>
            <person name="Simakov O."/>
            <person name="Marletaz F."/>
            <person name="Cho S.-J."/>
            <person name="Edsinger-Gonzales E."/>
            <person name="Havlak P."/>
            <person name="Kuo D.-H."/>
            <person name="Larsson T."/>
            <person name="Lv J."/>
            <person name="Arendt D."/>
            <person name="Savage R."/>
            <person name="Osoegawa K."/>
            <person name="de Jong P."/>
            <person name="Lindberg D.R."/>
            <person name="Seaver E.C."/>
            <person name="Weisblat D.A."/>
            <person name="Putnam N.H."/>
            <person name="Grigoriev I.V."/>
            <person name="Rokhsar D.S."/>
        </authorList>
    </citation>
    <scope>NUCLEOTIDE SEQUENCE</scope>
    <source>
        <strain evidence="7">I ESC-2004</strain>
    </source>
</reference>
<dbReference type="HOGENOM" id="CLU_341089_0_0_1"/>